<reference evidence="2" key="1">
    <citation type="submission" date="2015-12" db="EMBL/GenBank/DDBJ databases">
        <title>De novo transcriptome assembly of four potential Pierce s Disease insect vectors from Arizona vineyards.</title>
        <authorList>
            <person name="Tassone E.E."/>
        </authorList>
    </citation>
    <scope>NUCLEOTIDE SEQUENCE</scope>
</reference>
<protein>
    <submittedName>
        <fullName evidence="2">Uncharacterized protein</fullName>
    </submittedName>
</protein>
<accession>A0A1B6D3Z2</accession>
<feature type="non-terminal residue" evidence="2">
    <location>
        <position position="1"/>
    </location>
</feature>
<feature type="signal peptide" evidence="1">
    <location>
        <begin position="1"/>
        <end position="20"/>
    </location>
</feature>
<evidence type="ECO:0000313" key="2">
    <source>
        <dbReference type="EMBL" id="JAS20412.1"/>
    </source>
</evidence>
<organism evidence="2">
    <name type="scientific">Clastoptera arizonana</name>
    <name type="common">Arizona spittle bug</name>
    <dbReference type="NCBI Taxonomy" id="38151"/>
    <lineage>
        <taxon>Eukaryota</taxon>
        <taxon>Metazoa</taxon>
        <taxon>Ecdysozoa</taxon>
        <taxon>Arthropoda</taxon>
        <taxon>Hexapoda</taxon>
        <taxon>Insecta</taxon>
        <taxon>Pterygota</taxon>
        <taxon>Neoptera</taxon>
        <taxon>Paraneoptera</taxon>
        <taxon>Hemiptera</taxon>
        <taxon>Auchenorrhyncha</taxon>
        <taxon>Cercopoidea</taxon>
        <taxon>Clastopteridae</taxon>
        <taxon>Clastoptera</taxon>
    </lineage>
</organism>
<name>A0A1B6D3Z2_9HEMI</name>
<feature type="chain" id="PRO_5008580917" evidence="1">
    <location>
        <begin position="21"/>
        <end position="191"/>
    </location>
</feature>
<dbReference type="AlphaFoldDB" id="A0A1B6D3Z2"/>
<dbReference type="EMBL" id="GEDC01016886">
    <property type="protein sequence ID" value="JAS20412.1"/>
    <property type="molecule type" value="Transcribed_RNA"/>
</dbReference>
<sequence>FTMFEYVVICLLFITEILKADSFLPKVTNERLLSEMIEEPETLIFEAVELADLLFSIFSRKKEPSPGTYKALNEEIDQMVILLVSYEMDVTRRFNNWTDKDPTFLFIDTKKKFDKLQCLDKMKPKKRLKLVKSARKSAVKLKHGVRSYDNLFEYNTERAVDYDNEEDINETALEKYMEFLSKQPEYELYKD</sequence>
<keyword evidence="1" id="KW-0732">Signal</keyword>
<gene>
    <name evidence="2" type="ORF">g.7974</name>
</gene>
<proteinExistence type="predicted"/>
<evidence type="ECO:0000256" key="1">
    <source>
        <dbReference type="SAM" id="SignalP"/>
    </source>
</evidence>